<reference evidence="1 2" key="1">
    <citation type="submission" date="2024-01" db="EMBL/GenBank/DDBJ databases">
        <title>The complete chloroplast genome sequence of Lithospermum erythrorhizon: insights into the phylogenetic relationship among Boraginaceae species and the maternal lineages of purple gromwells.</title>
        <authorList>
            <person name="Okada T."/>
            <person name="Watanabe K."/>
        </authorList>
    </citation>
    <scope>NUCLEOTIDE SEQUENCE [LARGE SCALE GENOMIC DNA]</scope>
</reference>
<sequence>MQIVFIWRFGYIYTQCCSGDSSVFYADDHDTWKSLHFSSVGDALDFYQKHAHDRGFSVRIGCQAMRSIENSDLKVVKYMYYYCNKKGFKVNSLNDLVYGKGVEKTLEPSKKK</sequence>
<evidence type="ECO:0000313" key="1">
    <source>
        <dbReference type="EMBL" id="GAA0154915.1"/>
    </source>
</evidence>
<dbReference type="Proteomes" id="UP001454036">
    <property type="component" value="Unassembled WGS sequence"/>
</dbReference>
<name>A0AAV3PT57_LITER</name>
<comment type="caution">
    <text evidence="1">The sequence shown here is derived from an EMBL/GenBank/DDBJ whole genome shotgun (WGS) entry which is preliminary data.</text>
</comment>
<protein>
    <submittedName>
        <fullName evidence="1">Uncharacterized protein</fullName>
    </submittedName>
</protein>
<accession>A0AAV3PT57</accession>
<dbReference type="AlphaFoldDB" id="A0AAV3PT57"/>
<keyword evidence="2" id="KW-1185">Reference proteome</keyword>
<evidence type="ECO:0000313" key="2">
    <source>
        <dbReference type="Proteomes" id="UP001454036"/>
    </source>
</evidence>
<dbReference type="EMBL" id="BAABME010002501">
    <property type="protein sequence ID" value="GAA0154915.1"/>
    <property type="molecule type" value="Genomic_DNA"/>
</dbReference>
<proteinExistence type="predicted"/>
<organism evidence="1 2">
    <name type="scientific">Lithospermum erythrorhizon</name>
    <name type="common">Purple gromwell</name>
    <name type="synonym">Lithospermum officinale var. erythrorhizon</name>
    <dbReference type="NCBI Taxonomy" id="34254"/>
    <lineage>
        <taxon>Eukaryota</taxon>
        <taxon>Viridiplantae</taxon>
        <taxon>Streptophyta</taxon>
        <taxon>Embryophyta</taxon>
        <taxon>Tracheophyta</taxon>
        <taxon>Spermatophyta</taxon>
        <taxon>Magnoliopsida</taxon>
        <taxon>eudicotyledons</taxon>
        <taxon>Gunneridae</taxon>
        <taxon>Pentapetalae</taxon>
        <taxon>asterids</taxon>
        <taxon>lamiids</taxon>
        <taxon>Boraginales</taxon>
        <taxon>Boraginaceae</taxon>
        <taxon>Boraginoideae</taxon>
        <taxon>Lithospermeae</taxon>
        <taxon>Lithospermum</taxon>
    </lineage>
</organism>
<gene>
    <name evidence="1" type="ORF">LIER_12759</name>
</gene>